<sequence length="137" mass="15218">MEVTPCDGQVYTSALLNLPTEVLFKIVQEPGTDQATIAQVSRRLNSIITHLFLSSRGITFIGNPIPSLSIHANLNYIDDGNENHSATRDTYWGGLNEDLSILATALDITAVTHLSCTLKVSHFFDQAYLIRYKTEYT</sequence>
<protein>
    <submittedName>
        <fullName evidence="1">Uncharacterized protein</fullName>
    </submittedName>
</protein>
<gene>
    <name evidence="1" type="ORF">BDN72DRAFT_961303</name>
</gene>
<proteinExistence type="predicted"/>
<reference evidence="1 2" key="1">
    <citation type="journal article" date="2019" name="Nat. Ecol. Evol.">
        <title>Megaphylogeny resolves global patterns of mushroom evolution.</title>
        <authorList>
            <person name="Varga T."/>
            <person name="Krizsan K."/>
            <person name="Foldi C."/>
            <person name="Dima B."/>
            <person name="Sanchez-Garcia M."/>
            <person name="Sanchez-Ramirez S."/>
            <person name="Szollosi G.J."/>
            <person name="Szarkandi J.G."/>
            <person name="Papp V."/>
            <person name="Albert L."/>
            <person name="Andreopoulos W."/>
            <person name="Angelini C."/>
            <person name="Antonin V."/>
            <person name="Barry K.W."/>
            <person name="Bougher N.L."/>
            <person name="Buchanan P."/>
            <person name="Buyck B."/>
            <person name="Bense V."/>
            <person name="Catcheside P."/>
            <person name="Chovatia M."/>
            <person name="Cooper J."/>
            <person name="Damon W."/>
            <person name="Desjardin D."/>
            <person name="Finy P."/>
            <person name="Geml J."/>
            <person name="Haridas S."/>
            <person name="Hughes K."/>
            <person name="Justo A."/>
            <person name="Karasinski D."/>
            <person name="Kautmanova I."/>
            <person name="Kiss B."/>
            <person name="Kocsube S."/>
            <person name="Kotiranta H."/>
            <person name="LaButti K.M."/>
            <person name="Lechner B.E."/>
            <person name="Liimatainen K."/>
            <person name="Lipzen A."/>
            <person name="Lukacs Z."/>
            <person name="Mihaltcheva S."/>
            <person name="Morgado L.N."/>
            <person name="Niskanen T."/>
            <person name="Noordeloos M.E."/>
            <person name="Ohm R.A."/>
            <person name="Ortiz-Santana B."/>
            <person name="Ovrebo C."/>
            <person name="Racz N."/>
            <person name="Riley R."/>
            <person name="Savchenko A."/>
            <person name="Shiryaev A."/>
            <person name="Soop K."/>
            <person name="Spirin V."/>
            <person name="Szebenyi C."/>
            <person name="Tomsovsky M."/>
            <person name="Tulloss R.E."/>
            <person name="Uehling J."/>
            <person name="Grigoriev I.V."/>
            <person name="Vagvolgyi C."/>
            <person name="Papp T."/>
            <person name="Martin F.M."/>
            <person name="Miettinen O."/>
            <person name="Hibbett D.S."/>
            <person name="Nagy L.G."/>
        </authorList>
    </citation>
    <scope>NUCLEOTIDE SEQUENCE [LARGE SCALE GENOMIC DNA]</scope>
    <source>
        <strain evidence="1 2">NL-1719</strain>
    </source>
</reference>
<evidence type="ECO:0000313" key="1">
    <source>
        <dbReference type="EMBL" id="TFK67088.1"/>
    </source>
</evidence>
<name>A0ACD3AME5_9AGAR</name>
<keyword evidence="2" id="KW-1185">Reference proteome</keyword>
<accession>A0ACD3AME5</accession>
<dbReference type="Proteomes" id="UP000308600">
    <property type="component" value="Unassembled WGS sequence"/>
</dbReference>
<organism evidence="1 2">
    <name type="scientific">Pluteus cervinus</name>
    <dbReference type="NCBI Taxonomy" id="181527"/>
    <lineage>
        <taxon>Eukaryota</taxon>
        <taxon>Fungi</taxon>
        <taxon>Dikarya</taxon>
        <taxon>Basidiomycota</taxon>
        <taxon>Agaricomycotina</taxon>
        <taxon>Agaricomycetes</taxon>
        <taxon>Agaricomycetidae</taxon>
        <taxon>Agaricales</taxon>
        <taxon>Pluteineae</taxon>
        <taxon>Pluteaceae</taxon>
        <taxon>Pluteus</taxon>
    </lineage>
</organism>
<evidence type="ECO:0000313" key="2">
    <source>
        <dbReference type="Proteomes" id="UP000308600"/>
    </source>
</evidence>
<dbReference type="EMBL" id="ML208386">
    <property type="protein sequence ID" value="TFK67088.1"/>
    <property type="molecule type" value="Genomic_DNA"/>
</dbReference>